<reference evidence="2 3" key="1">
    <citation type="submission" date="2020-08" db="EMBL/GenBank/DDBJ databases">
        <authorList>
            <person name="Newling K."/>
            <person name="Davey J."/>
            <person name="Forrester S."/>
        </authorList>
    </citation>
    <scope>NUCLEOTIDE SEQUENCE [LARGE SCALE GENOMIC DNA]</scope>
    <source>
        <strain evidence="3">Crithidia deanei Carvalho (ATCC PRA-265)</strain>
    </source>
</reference>
<dbReference type="Proteomes" id="UP000515908">
    <property type="component" value="Chromosome 10"/>
</dbReference>
<evidence type="ECO:0008006" key="4">
    <source>
        <dbReference type="Google" id="ProtNLM"/>
    </source>
</evidence>
<feature type="region of interest" description="Disordered" evidence="1">
    <location>
        <begin position="26"/>
        <end position="93"/>
    </location>
</feature>
<protein>
    <recommendedName>
        <fullName evidence="4">PLAC8 family</fullName>
    </recommendedName>
</protein>
<evidence type="ECO:0000313" key="3">
    <source>
        <dbReference type="Proteomes" id="UP000515908"/>
    </source>
</evidence>
<dbReference type="AlphaFoldDB" id="A0A7G2CE99"/>
<gene>
    <name evidence="2" type="ORF">ADEAN_000567500</name>
</gene>
<proteinExistence type="predicted"/>
<accession>A0A7G2CE99</accession>
<evidence type="ECO:0000313" key="2">
    <source>
        <dbReference type="EMBL" id="CAD2218188.1"/>
    </source>
</evidence>
<name>A0A7G2CE99_9TRYP</name>
<feature type="compositionally biased region" description="Basic and acidic residues" evidence="1">
    <location>
        <begin position="44"/>
        <end position="74"/>
    </location>
</feature>
<sequence>MSEYTTESNPLGNQSEMNETNYYASAYTADGTSGGGMSSYLAKRQKEERKKEEKERKKQEAALRKQHKAEEKQARQAAQQAIENDSSTTGDPNSVERFHTDLTDCCLCCYSDTLLQYYVPDICSVRNEVIFCYCCQLSRQYNILYHGKEEQHIPVCFSTALFSCLLWFNPPGIYFSYQVRRRVRLWYHLMGINSVSANTKGRSQINDGGEKFKDCCLVMWCPCCVLAQDLVEMAGNEHFGGSYFLEQLPQPTTASME</sequence>
<evidence type="ECO:0000256" key="1">
    <source>
        <dbReference type="SAM" id="MobiDB-lite"/>
    </source>
</evidence>
<dbReference type="EMBL" id="LR877154">
    <property type="protein sequence ID" value="CAD2218188.1"/>
    <property type="molecule type" value="Genomic_DNA"/>
</dbReference>
<organism evidence="2 3">
    <name type="scientific">Angomonas deanei</name>
    <dbReference type="NCBI Taxonomy" id="59799"/>
    <lineage>
        <taxon>Eukaryota</taxon>
        <taxon>Discoba</taxon>
        <taxon>Euglenozoa</taxon>
        <taxon>Kinetoplastea</taxon>
        <taxon>Metakinetoplastina</taxon>
        <taxon>Trypanosomatida</taxon>
        <taxon>Trypanosomatidae</taxon>
        <taxon>Strigomonadinae</taxon>
        <taxon>Angomonas</taxon>
    </lineage>
</organism>
<keyword evidence="3" id="KW-1185">Reference proteome</keyword>
<dbReference type="VEuPathDB" id="TriTrypDB:ADEAN_000567500"/>